<evidence type="ECO:0000259" key="7">
    <source>
        <dbReference type="Pfam" id="PF06271"/>
    </source>
</evidence>
<organism evidence="8 9">
    <name type="scientific">Gynuella sunshinyii YC6258</name>
    <dbReference type="NCBI Taxonomy" id="1445510"/>
    <lineage>
        <taxon>Bacteria</taxon>
        <taxon>Pseudomonadati</taxon>
        <taxon>Pseudomonadota</taxon>
        <taxon>Gammaproteobacteria</taxon>
        <taxon>Oceanospirillales</taxon>
        <taxon>Saccharospirillaceae</taxon>
        <taxon>Gynuella</taxon>
    </lineage>
</organism>
<keyword evidence="4 6" id="KW-1133">Transmembrane helix</keyword>
<evidence type="ECO:0000313" key="9">
    <source>
        <dbReference type="Proteomes" id="UP000032266"/>
    </source>
</evidence>
<keyword evidence="3 6" id="KW-0812">Transmembrane</keyword>
<proteinExistence type="predicted"/>
<evidence type="ECO:0000256" key="2">
    <source>
        <dbReference type="ARBA" id="ARBA00022475"/>
    </source>
</evidence>
<dbReference type="GO" id="GO:0005886">
    <property type="term" value="C:plasma membrane"/>
    <property type="evidence" value="ECO:0007669"/>
    <property type="project" value="UniProtKB-SubCell"/>
</dbReference>
<evidence type="ECO:0000256" key="3">
    <source>
        <dbReference type="ARBA" id="ARBA00022692"/>
    </source>
</evidence>
<dbReference type="InterPro" id="IPR010432">
    <property type="entry name" value="RDD"/>
</dbReference>
<dbReference type="AlphaFoldDB" id="A0A0C5VR91"/>
<dbReference type="Proteomes" id="UP000032266">
    <property type="component" value="Chromosome"/>
</dbReference>
<dbReference type="Pfam" id="PF06271">
    <property type="entry name" value="RDD"/>
    <property type="match status" value="1"/>
</dbReference>
<keyword evidence="9" id="KW-1185">Reference proteome</keyword>
<sequence>MITGFIIIPIYHGLTHEDSVPAGNWLFRIILYLVVFGYYAFSWLRGGQTIGMKSWKLRLVSDTHKPMTLPKLFIRFVGGQLSFSIALIGYLMLLIGPRHRMLHDLISGSHIVSLQTK</sequence>
<feature type="transmembrane region" description="Helical" evidence="6">
    <location>
        <begin position="72"/>
        <end position="95"/>
    </location>
</feature>
<dbReference type="PANTHER" id="PTHR36115">
    <property type="entry name" value="PROLINE-RICH ANTIGEN HOMOLOG-RELATED"/>
    <property type="match status" value="1"/>
</dbReference>
<feature type="transmembrane region" description="Helical" evidence="6">
    <location>
        <begin position="25"/>
        <end position="44"/>
    </location>
</feature>
<keyword evidence="5 6" id="KW-0472">Membrane</keyword>
<name>A0A0C5VR91_9GAMM</name>
<feature type="domain" description="RDD" evidence="7">
    <location>
        <begin position="14"/>
        <end position="108"/>
    </location>
</feature>
<keyword evidence="2" id="KW-1003">Cell membrane</keyword>
<evidence type="ECO:0000313" key="8">
    <source>
        <dbReference type="EMBL" id="AJQ96746.1"/>
    </source>
</evidence>
<dbReference type="STRING" id="1445510.YC6258_04714"/>
<evidence type="ECO:0000256" key="4">
    <source>
        <dbReference type="ARBA" id="ARBA00022989"/>
    </source>
</evidence>
<dbReference type="PANTHER" id="PTHR36115:SF10">
    <property type="entry name" value="RDD DOMAIN-CONTAINING PROTEIN"/>
    <property type="match status" value="1"/>
</dbReference>
<reference evidence="8 9" key="1">
    <citation type="submission" date="2014-01" db="EMBL/GenBank/DDBJ databases">
        <title>Full genme sequencing of cellulolytic bacterium Gynuella sunshinyii YC6258T gen. nov., sp. nov.</title>
        <authorList>
            <person name="Khan H."/>
            <person name="Chung E.J."/>
            <person name="Chung Y.R."/>
        </authorList>
    </citation>
    <scope>NUCLEOTIDE SEQUENCE [LARGE SCALE GENOMIC DNA]</scope>
    <source>
        <strain evidence="8 9">YC6258</strain>
    </source>
</reference>
<comment type="subcellular location">
    <subcellularLocation>
        <location evidence="1">Cell membrane</location>
        <topology evidence="1">Multi-pass membrane protein</topology>
    </subcellularLocation>
</comment>
<dbReference type="KEGG" id="gsn:YC6258_04714"/>
<accession>A0A0C5VR91</accession>
<evidence type="ECO:0000256" key="5">
    <source>
        <dbReference type="ARBA" id="ARBA00023136"/>
    </source>
</evidence>
<dbReference type="EMBL" id="CP007142">
    <property type="protein sequence ID" value="AJQ96746.1"/>
    <property type="molecule type" value="Genomic_DNA"/>
</dbReference>
<evidence type="ECO:0000256" key="6">
    <source>
        <dbReference type="SAM" id="Phobius"/>
    </source>
</evidence>
<protein>
    <submittedName>
        <fullName evidence="8">Putative membrane protein/domain</fullName>
    </submittedName>
</protein>
<gene>
    <name evidence="8" type="ORF">YC6258_04714</name>
</gene>
<dbReference type="InterPro" id="IPR051791">
    <property type="entry name" value="Pra-immunoreactive"/>
</dbReference>
<evidence type="ECO:0000256" key="1">
    <source>
        <dbReference type="ARBA" id="ARBA00004651"/>
    </source>
</evidence>
<dbReference type="HOGENOM" id="CLU_053152_4_1_6"/>